<comment type="caution">
    <text evidence="1">The sequence shown here is derived from an EMBL/GenBank/DDBJ whole genome shotgun (WGS) entry which is preliminary data.</text>
</comment>
<evidence type="ECO:0000313" key="2">
    <source>
        <dbReference type="Proteomes" id="UP000033859"/>
    </source>
</evidence>
<dbReference type="EMBL" id="LCCE01000009">
    <property type="protein sequence ID" value="KKS27169.1"/>
    <property type="molecule type" value="Genomic_DNA"/>
</dbReference>
<accession>A0A0G0XQX6</accession>
<dbReference type="Proteomes" id="UP000033859">
    <property type="component" value="Unassembled WGS sequence"/>
</dbReference>
<gene>
    <name evidence="1" type="ORF">UU84_C0009G0005</name>
</gene>
<name>A0A0G0XQX6_9BACT</name>
<sequence>MEEKKVSETAEKKRERRGIIKKLERKPLINERMSTEEKNERFYEVLRHLTKRR</sequence>
<evidence type="ECO:0000313" key="1">
    <source>
        <dbReference type="EMBL" id="KKS27169.1"/>
    </source>
</evidence>
<dbReference type="AlphaFoldDB" id="A0A0G0XQX6"/>
<proteinExistence type="predicted"/>
<reference evidence="1 2" key="1">
    <citation type="journal article" date="2015" name="Nature">
        <title>rRNA introns, odd ribosomes, and small enigmatic genomes across a large radiation of phyla.</title>
        <authorList>
            <person name="Brown C.T."/>
            <person name="Hug L.A."/>
            <person name="Thomas B.C."/>
            <person name="Sharon I."/>
            <person name="Castelle C.J."/>
            <person name="Singh A."/>
            <person name="Wilkins M.J."/>
            <person name="Williams K.H."/>
            <person name="Banfield J.F."/>
        </authorList>
    </citation>
    <scope>NUCLEOTIDE SEQUENCE [LARGE SCALE GENOMIC DNA]</scope>
</reference>
<organism evidence="1 2">
    <name type="scientific">Candidatus Yanofskybacteria bacterium GW2011_GWC2_41_9</name>
    <dbReference type="NCBI Taxonomy" id="1619029"/>
    <lineage>
        <taxon>Bacteria</taxon>
        <taxon>Candidatus Yanofskyibacteriota</taxon>
    </lineage>
</organism>
<protein>
    <submittedName>
        <fullName evidence="1">Uncharacterized protein</fullName>
    </submittedName>
</protein>